<dbReference type="GO" id="GO:0003723">
    <property type="term" value="F:RNA binding"/>
    <property type="evidence" value="ECO:0007669"/>
    <property type="project" value="TreeGrafter"/>
</dbReference>
<dbReference type="Proteomes" id="UP001497525">
    <property type="component" value="Unassembled WGS sequence"/>
</dbReference>
<evidence type="ECO:0000313" key="4">
    <source>
        <dbReference type="EMBL" id="CAL5141333.1"/>
    </source>
</evidence>
<feature type="region of interest" description="Disordered" evidence="2">
    <location>
        <begin position="85"/>
        <end position="160"/>
    </location>
</feature>
<dbReference type="InterPro" id="IPR039333">
    <property type="entry name" value="PYM1"/>
</dbReference>
<sequence length="211" mass="23725">MNIVREGVVRDKDGSLVIPASQRPDGTWRKARRVREGYVPQEEVPLYRSAGVQIRERKAQYVIPGLSHEDAAEISRQRGLIQIQQEDDGGLKTKKKKKKASKNKQKNVDCVSTEADSHITGATGNDASNSKAEVTDPASAPVITENGAQPTSKRSEQERKLRLELKRLRQIEEIEEKKRLGEPLNKDQLSKLEKKNEVEELIHSLRAVSTK</sequence>
<evidence type="ECO:0000259" key="3">
    <source>
        <dbReference type="SMART" id="SM01273"/>
    </source>
</evidence>
<dbReference type="AlphaFoldDB" id="A0AAV2TX75"/>
<dbReference type="GO" id="GO:0005737">
    <property type="term" value="C:cytoplasm"/>
    <property type="evidence" value="ECO:0007669"/>
    <property type="project" value="TreeGrafter"/>
</dbReference>
<proteinExistence type="inferred from homology"/>
<accession>A0AAV2TX75</accession>
<feature type="compositionally biased region" description="Basic residues" evidence="2">
    <location>
        <begin position="92"/>
        <end position="105"/>
    </location>
</feature>
<dbReference type="Pfam" id="PF09282">
    <property type="entry name" value="Mago-bind"/>
    <property type="match status" value="1"/>
</dbReference>
<evidence type="ECO:0000313" key="5">
    <source>
        <dbReference type="Proteomes" id="UP001497525"/>
    </source>
</evidence>
<dbReference type="InterPro" id="IPR036348">
    <property type="entry name" value="WIBG_N_sf"/>
</dbReference>
<dbReference type="SMART" id="SM01273">
    <property type="entry name" value="Mago-bind"/>
    <property type="match status" value="1"/>
</dbReference>
<evidence type="ECO:0000256" key="1">
    <source>
        <dbReference type="ARBA" id="ARBA00009394"/>
    </source>
</evidence>
<reference evidence="4" key="1">
    <citation type="submission" date="2024-06" db="EMBL/GenBank/DDBJ databases">
        <authorList>
            <person name="Liu X."/>
            <person name="Lenzi L."/>
            <person name="Haldenby T S."/>
            <person name="Uol C."/>
        </authorList>
    </citation>
    <scope>NUCLEOTIDE SEQUENCE</scope>
</reference>
<evidence type="ECO:0000256" key="2">
    <source>
        <dbReference type="SAM" id="MobiDB-lite"/>
    </source>
</evidence>
<dbReference type="EMBL" id="CAXLJL010000845">
    <property type="protein sequence ID" value="CAL5141333.1"/>
    <property type="molecule type" value="Genomic_DNA"/>
</dbReference>
<gene>
    <name evidence="4" type="ORF">CDAUBV1_LOCUS16585</name>
</gene>
<organism evidence="4 5">
    <name type="scientific">Calicophoron daubneyi</name>
    <name type="common">Rumen fluke</name>
    <name type="synonym">Paramphistomum daubneyi</name>
    <dbReference type="NCBI Taxonomy" id="300641"/>
    <lineage>
        <taxon>Eukaryota</taxon>
        <taxon>Metazoa</taxon>
        <taxon>Spiralia</taxon>
        <taxon>Lophotrochozoa</taxon>
        <taxon>Platyhelminthes</taxon>
        <taxon>Trematoda</taxon>
        <taxon>Digenea</taxon>
        <taxon>Plagiorchiida</taxon>
        <taxon>Pronocephalata</taxon>
        <taxon>Paramphistomoidea</taxon>
        <taxon>Paramphistomidae</taxon>
        <taxon>Calicophoron</taxon>
    </lineage>
</organism>
<feature type="domain" description="WIBG Mago-binding" evidence="3">
    <location>
        <begin position="14"/>
        <end position="40"/>
    </location>
</feature>
<dbReference type="PANTHER" id="PTHR22959:SF0">
    <property type="entry name" value="PARTNER OF Y14 AND MAGO"/>
    <property type="match status" value="1"/>
</dbReference>
<feature type="region of interest" description="Disordered" evidence="2">
    <location>
        <begin position="176"/>
        <end position="197"/>
    </location>
</feature>
<dbReference type="GO" id="GO:0035145">
    <property type="term" value="C:exon-exon junction complex"/>
    <property type="evidence" value="ECO:0007669"/>
    <property type="project" value="TreeGrafter"/>
</dbReference>
<dbReference type="InterPro" id="IPR015362">
    <property type="entry name" value="WIBG_mago-bd"/>
</dbReference>
<dbReference type="GO" id="GO:1903259">
    <property type="term" value="P:exon-exon junction complex disassembly"/>
    <property type="evidence" value="ECO:0007669"/>
    <property type="project" value="InterPro"/>
</dbReference>
<feature type="compositionally biased region" description="Polar residues" evidence="2">
    <location>
        <begin position="120"/>
        <end position="132"/>
    </location>
</feature>
<comment type="similarity">
    <text evidence="1">Belongs to the pym family.</text>
</comment>
<dbReference type="SUPFAM" id="SSF101931">
    <property type="entry name" value="Pym (Within the bgcn gene intron protein, WIBG), N-terminal domain"/>
    <property type="match status" value="1"/>
</dbReference>
<comment type="caution">
    <text evidence="4">The sequence shown here is derived from an EMBL/GenBank/DDBJ whole genome shotgun (WGS) entry which is preliminary data.</text>
</comment>
<dbReference type="PANTHER" id="PTHR22959">
    <property type="entry name" value="PYM PROTEIN"/>
    <property type="match status" value="1"/>
</dbReference>
<protein>
    <recommendedName>
        <fullName evidence="3">WIBG Mago-binding domain-containing protein</fullName>
    </recommendedName>
</protein>
<name>A0AAV2TX75_CALDB</name>